<dbReference type="InterPro" id="IPR013783">
    <property type="entry name" value="Ig-like_fold"/>
</dbReference>
<comment type="subcellular location">
    <subcellularLocation>
        <location evidence="1">Membrane</location>
        <topology evidence="1">Single-pass type I membrane protein</topology>
    </subcellularLocation>
</comment>
<dbReference type="FunFam" id="2.60.40.10:FF:000774">
    <property type="entry name" value="Hepatitis A virus cellular receptor 1"/>
    <property type="match status" value="1"/>
</dbReference>
<accession>A0AAD1RQB3</accession>
<evidence type="ECO:0000256" key="7">
    <source>
        <dbReference type="ARBA" id="ARBA00023180"/>
    </source>
</evidence>
<dbReference type="PANTHER" id="PTHR46608:SF4">
    <property type="entry name" value="HEPATITIS A VIRUS CELLULAR RECEPTOR 1"/>
    <property type="match status" value="1"/>
</dbReference>
<evidence type="ECO:0000256" key="2">
    <source>
        <dbReference type="ARBA" id="ARBA00022692"/>
    </source>
</evidence>
<dbReference type="InterPro" id="IPR003006">
    <property type="entry name" value="Ig/MHC_CS"/>
</dbReference>
<evidence type="ECO:0000313" key="14">
    <source>
        <dbReference type="EMBL" id="CAH2276157.1"/>
    </source>
</evidence>
<keyword evidence="5 11" id="KW-0472">Membrane</keyword>
<dbReference type="GO" id="GO:0043277">
    <property type="term" value="P:apoptotic cell clearance"/>
    <property type="evidence" value="ECO:0007669"/>
    <property type="project" value="TreeGrafter"/>
</dbReference>
<keyword evidence="7" id="KW-0325">Glycoprotein</keyword>
<evidence type="ECO:0000256" key="3">
    <source>
        <dbReference type="ARBA" id="ARBA00022729"/>
    </source>
</evidence>
<keyword evidence="3 12" id="KW-0732">Signal</keyword>
<keyword evidence="2 11" id="KW-0812">Transmembrane</keyword>
<comment type="similarity">
    <text evidence="9">Belongs to the immunoglobulin superfamily. TIM family.</text>
</comment>
<dbReference type="GO" id="GO:0060097">
    <property type="term" value="P:cytoskeletal rearrangement involved in phagocytosis, engulfment"/>
    <property type="evidence" value="ECO:0007669"/>
    <property type="project" value="TreeGrafter"/>
</dbReference>
<dbReference type="InterPro" id="IPR036179">
    <property type="entry name" value="Ig-like_dom_sf"/>
</dbReference>
<feature type="compositionally biased region" description="Basic and acidic residues" evidence="10">
    <location>
        <begin position="395"/>
        <end position="422"/>
    </location>
</feature>
<gene>
    <name evidence="14" type="ORF">PECUL_23A016484</name>
</gene>
<name>A0AAD1RQB3_PELCU</name>
<dbReference type="AlphaFoldDB" id="A0AAD1RQB3"/>
<dbReference type="PANTHER" id="PTHR46608">
    <property type="entry name" value="T-CELL IMMUNOGLOBULIN AND MUCIN DOMAIN-CONTAINING PROTEIN 4"/>
    <property type="match status" value="1"/>
</dbReference>
<evidence type="ECO:0000313" key="15">
    <source>
        <dbReference type="Proteomes" id="UP001295444"/>
    </source>
</evidence>
<dbReference type="GO" id="GO:0016020">
    <property type="term" value="C:membrane"/>
    <property type="evidence" value="ECO:0007669"/>
    <property type="project" value="UniProtKB-SubCell"/>
</dbReference>
<dbReference type="InterPro" id="IPR007110">
    <property type="entry name" value="Ig-like_dom"/>
</dbReference>
<protein>
    <submittedName>
        <fullName evidence="14">Hepatitis A virus cellular receptor 1 homolog isoform X3</fullName>
    </submittedName>
</protein>
<feature type="signal peptide" evidence="12">
    <location>
        <begin position="1"/>
        <end position="24"/>
    </location>
</feature>
<evidence type="ECO:0000256" key="10">
    <source>
        <dbReference type="SAM" id="MobiDB-lite"/>
    </source>
</evidence>
<evidence type="ECO:0000259" key="13">
    <source>
        <dbReference type="PROSITE" id="PS50835"/>
    </source>
</evidence>
<feature type="domain" description="Ig-like" evidence="13">
    <location>
        <begin position="20"/>
        <end position="132"/>
    </location>
</feature>
<dbReference type="InterPro" id="IPR003599">
    <property type="entry name" value="Ig_sub"/>
</dbReference>
<keyword evidence="6" id="KW-1015">Disulfide bond</keyword>
<dbReference type="Proteomes" id="UP001295444">
    <property type="component" value="Chromosome 03"/>
</dbReference>
<evidence type="ECO:0000256" key="6">
    <source>
        <dbReference type="ARBA" id="ARBA00023157"/>
    </source>
</evidence>
<feature type="transmembrane region" description="Helical" evidence="11">
    <location>
        <begin position="321"/>
        <end position="343"/>
    </location>
</feature>
<feature type="region of interest" description="Disordered" evidence="10">
    <location>
        <begin position="132"/>
        <end position="158"/>
    </location>
</feature>
<evidence type="ECO:0000256" key="5">
    <source>
        <dbReference type="ARBA" id="ARBA00023136"/>
    </source>
</evidence>
<evidence type="ECO:0000256" key="12">
    <source>
        <dbReference type="SAM" id="SignalP"/>
    </source>
</evidence>
<sequence length="422" mass="46692">MLGKYHNMFATAIFFLCTGPLAFGIKVKGKEGQHITLPCTYSVTSSSDITTMCWGRDSCPNSKCNQPIIYTDGYKVTFSSSDKYQLRGQIRNGQVSLTIMNAKLEDQGTYCCRVEHHGWFNDMKLNIELQVDKAPPTRAPTTKPKPTSAKRKTPPPTTTAVQLLTTTYGTITKLEPKDLPAETTTVMPDDAWMKTTSEDVFETTGITASSRFSNPSTAETDVDKEQETLHTEGNTVTHSQSTHPVWVSTVDNLYPPSEEDSGKNDATTLRMDDNKNVNWTSAFPTSESGDMNITERIQDDWNSDLFSGNNVQEKMKTENSLHIVLIAISLSVIIVAAVILLLLKLKGKQRGMYPFQTDPSLELVAHAEDPITEKELTACPANNTDASYLMDEAETDKLSSKESETDRLGSKESVTDRLGSEE</sequence>
<dbReference type="PROSITE" id="PS00290">
    <property type="entry name" value="IG_MHC"/>
    <property type="match status" value="1"/>
</dbReference>
<evidence type="ECO:0000256" key="8">
    <source>
        <dbReference type="ARBA" id="ARBA00023319"/>
    </source>
</evidence>
<dbReference type="Gene3D" id="2.60.40.10">
    <property type="entry name" value="Immunoglobulins"/>
    <property type="match status" value="1"/>
</dbReference>
<dbReference type="Pfam" id="PF07686">
    <property type="entry name" value="V-set"/>
    <property type="match status" value="1"/>
</dbReference>
<evidence type="ECO:0000256" key="4">
    <source>
        <dbReference type="ARBA" id="ARBA00022989"/>
    </source>
</evidence>
<reference evidence="14" key="1">
    <citation type="submission" date="2022-03" db="EMBL/GenBank/DDBJ databases">
        <authorList>
            <person name="Alioto T."/>
            <person name="Alioto T."/>
            <person name="Gomez Garrido J."/>
        </authorList>
    </citation>
    <scope>NUCLEOTIDE SEQUENCE</scope>
</reference>
<proteinExistence type="inferred from homology"/>
<dbReference type="GO" id="GO:0001786">
    <property type="term" value="F:phosphatidylserine binding"/>
    <property type="evidence" value="ECO:0007669"/>
    <property type="project" value="TreeGrafter"/>
</dbReference>
<evidence type="ECO:0000256" key="11">
    <source>
        <dbReference type="SAM" id="Phobius"/>
    </source>
</evidence>
<keyword evidence="15" id="KW-1185">Reference proteome</keyword>
<keyword evidence="14" id="KW-0675">Receptor</keyword>
<dbReference type="SUPFAM" id="SSF48726">
    <property type="entry name" value="Immunoglobulin"/>
    <property type="match status" value="1"/>
</dbReference>
<feature type="chain" id="PRO_5042255267" evidence="12">
    <location>
        <begin position="25"/>
        <end position="422"/>
    </location>
</feature>
<dbReference type="SMART" id="SM00406">
    <property type="entry name" value="IGv"/>
    <property type="match status" value="1"/>
</dbReference>
<organism evidence="14 15">
    <name type="scientific">Pelobates cultripes</name>
    <name type="common">Western spadefoot toad</name>
    <dbReference type="NCBI Taxonomy" id="61616"/>
    <lineage>
        <taxon>Eukaryota</taxon>
        <taxon>Metazoa</taxon>
        <taxon>Chordata</taxon>
        <taxon>Craniata</taxon>
        <taxon>Vertebrata</taxon>
        <taxon>Euteleostomi</taxon>
        <taxon>Amphibia</taxon>
        <taxon>Batrachia</taxon>
        <taxon>Anura</taxon>
        <taxon>Pelobatoidea</taxon>
        <taxon>Pelobatidae</taxon>
        <taxon>Pelobates</taxon>
    </lineage>
</organism>
<evidence type="ECO:0000256" key="9">
    <source>
        <dbReference type="ARBA" id="ARBA00038203"/>
    </source>
</evidence>
<keyword evidence="4 11" id="KW-1133">Transmembrane helix</keyword>
<dbReference type="EMBL" id="OW240914">
    <property type="protein sequence ID" value="CAH2276157.1"/>
    <property type="molecule type" value="Genomic_DNA"/>
</dbReference>
<dbReference type="InterPro" id="IPR013106">
    <property type="entry name" value="Ig_V-set"/>
</dbReference>
<evidence type="ECO:0000256" key="1">
    <source>
        <dbReference type="ARBA" id="ARBA00004479"/>
    </source>
</evidence>
<feature type="compositionally biased region" description="Low complexity" evidence="10">
    <location>
        <begin position="133"/>
        <end position="147"/>
    </location>
</feature>
<dbReference type="PROSITE" id="PS50835">
    <property type="entry name" value="IG_LIKE"/>
    <property type="match status" value="1"/>
</dbReference>
<keyword evidence="8" id="KW-0393">Immunoglobulin domain</keyword>
<feature type="region of interest" description="Disordered" evidence="10">
    <location>
        <begin position="390"/>
        <end position="422"/>
    </location>
</feature>
<dbReference type="SMART" id="SM00409">
    <property type="entry name" value="IG"/>
    <property type="match status" value="1"/>
</dbReference>